<evidence type="ECO:0000256" key="1">
    <source>
        <dbReference type="SAM" id="SignalP"/>
    </source>
</evidence>
<evidence type="ECO:0000313" key="3">
    <source>
        <dbReference type="Proteomes" id="UP000095287"/>
    </source>
</evidence>
<dbReference type="Gene3D" id="2.60.40.770">
    <property type="match status" value="1"/>
</dbReference>
<dbReference type="PROSITE" id="PS51257">
    <property type="entry name" value="PROKAR_LIPOPROTEIN"/>
    <property type="match status" value="1"/>
</dbReference>
<feature type="domain" description="MD-2-related lipid-recognition" evidence="2">
    <location>
        <begin position="41"/>
        <end position="170"/>
    </location>
</feature>
<dbReference type="WBParaSite" id="L893_g15568.t1">
    <property type="protein sequence ID" value="L893_g15568.t1"/>
    <property type="gene ID" value="L893_g15568"/>
</dbReference>
<protein>
    <submittedName>
        <fullName evidence="4">ML domain-containing protein</fullName>
    </submittedName>
</protein>
<dbReference type="AlphaFoldDB" id="A0A1I7YEI0"/>
<dbReference type="Proteomes" id="UP000095287">
    <property type="component" value="Unplaced"/>
</dbReference>
<dbReference type="Pfam" id="PF02221">
    <property type="entry name" value="E1_DerP2_DerF2"/>
    <property type="match status" value="1"/>
</dbReference>
<reference evidence="4" key="1">
    <citation type="submission" date="2016-11" db="UniProtKB">
        <authorList>
            <consortium name="WormBaseParasite"/>
        </authorList>
    </citation>
    <scope>IDENTIFICATION</scope>
</reference>
<accession>A0A1I7YEI0</accession>
<evidence type="ECO:0000313" key="4">
    <source>
        <dbReference type="WBParaSite" id="L893_g15568.t1"/>
    </source>
</evidence>
<keyword evidence="3" id="KW-1185">Reference proteome</keyword>
<keyword evidence="1" id="KW-0732">Signal</keyword>
<dbReference type="InterPro" id="IPR014756">
    <property type="entry name" value="Ig_E-set"/>
</dbReference>
<dbReference type="PANTHER" id="PTHR35573">
    <property type="entry name" value="PROTEIN CBG22129"/>
    <property type="match status" value="1"/>
</dbReference>
<feature type="signal peptide" evidence="1">
    <location>
        <begin position="1"/>
        <end position="17"/>
    </location>
</feature>
<sequence>MTLRFAIFVSLLALTLGCERFPNGTETNFNWWVCGGFKGLTVKSVKPVKADGSLDYPINLTKDLNIAVEFVNTKQVYPKLKLDVTIWNFGDYGRCQWLEIPTFGLLNSKDACERSFPCPLKTGEQKVVVKLHLSQYKFITQFFTNNAPYQLQYKLSAPNGDSICIRAQARAFTH</sequence>
<name>A0A1I7YEI0_9BILA</name>
<organism evidence="3 4">
    <name type="scientific">Steinernema glaseri</name>
    <dbReference type="NCBI Taxonomy" id="37863"/>
    <lineage>
        <taxon>Eukaryota</taxon>
        <taxon>Metazoa</taxon>
        <taxon>Ecdysozoa</taxon>
        <taxon>Nematoda</taxon>
        <taxon>Chromadorea</taxon>
        <taxon>Rhabditida</taxon>
        <taxon>Tylenchina</taxon>
        <taxon>Panagrolaimomorpha</taxon>
        <taxon>Strongyloidoidea</taxon>
        <taxon>Steinernematidae</taxon>
        <taxon>Steinernema</taxon>
    </lineage>
</organism>
<evidence type="ECO:0000259" key="2">
    <source>
        <dbReference type="Pfam" id="PF02221"/>
    </source>
</evidence>
<dbReference type="SUPFAM" id="SSF81296">
    <property type="entry name" value="E set domains"/>
    <property type="match status" value="1"/>
</dbReference>
<dbReference type="InterPro" id="IPR003172">
    <property type="entry name" value="ML_dom"/>
</dbReference>
<dbReference type="PANTHER" id="PTHR35573:SF1">
    <property type="entry name" value="ML DOMAIN-CONTAINING PROTEIN"/>
    <property type="match status" value="1"/>
</dbReference>
<proteinExistence type="predicted"/>
<feature type="chain" id="PRO_5009312072" evidence="1">
    <location>
        <begin position="18"/>
        <end position="174"/>
    </location>
</feature>